<protein>
    <submittedName>
        <fullName evidence="1">Uncharacterized protein</fullName>
    </submittedName>
</protein>
<organism evidence="1 2">
    <name type="scientific">Laccaria amethystina LaAM-08-1</name>
    <dbReference type="NCBI Taxonomy" id="1095629"/>
    <lineage>
        <taxon>Eukaryota</taxon>
        <taxon>Fungi</taxon>
        <taxon>Dikarya</taxon>
        <taxon>Basidiomycota</taxon>
        <taxon>Agaricomycotina</taxon>
        <taxon>Agaricomycetes</taxon>
        <taxon>Agaricomycetidae</taxon>
        <taxon>Agaricales</taxon>
        <taxon>Agaricineae</taxon>
        <taxon>Hydnangiaceae</taxon>
        <taxon>Laccaria</taxon>
    </lineage>
</organism>
<dbReference type="Proteomes" id="UP000054477">
    <property type="component" value="Unassembled WGS sequence"/>
</dbReference>
<dbReference type="HOGENOM" id="CLU_2004307_0_0_1"/>
<sequence>MIPLSGTRKICVHKGISIKASRVFRVPILSHRAQSFRERNTSISHQGTQEKQMSFVICRIYPKADLLHCPTSSCHLKKKLQSSLSEESFGEALSCVLVVHVIVKPQGNETDKALPFHLSYRSMM</sequence>
<accession>A0A0C9XST9</accession>
<dbReference type="EMBL" id="KN838618">
    <property type="protein sequence ID" value="KIK00827.1"/>
    <property type="molecule type" value="Genomic_DNA"/>
</dbReference>
<evidence type="ECO:0000313" key="1">
    <source>
        <dbReference type="EMBL" id="KIK00827.1"/>
    </source>
</evidence>
<reference evidence="1 2" key="1">
    <citation type="submission" date="2014-04" db="EMBL/GenBank/DDBJ databases">
        <authorList>
            <consortium name="DOE Joint Genome Institute"/>
            <person name="Kuo A."/>
            <person name="Kohler A."/>
            <person name="Nagy L.G."/>
            <person name="Floudas D."/>
            <person name="Copeland A."/>
            <person name="Barry K.W."/>
            <person name="Cichocki N."/>
            <person name="Veneault-Fourrey C."/>
            <person name="LaButti K."/>
            <person name="Lindquist E.A."/>
            <person name="Lipzen A."/>
            <person name="Lundell T."/>
            <person name="Morin E."/>
            <person name="Murat C."/>
            <person name="Sun H."/>
            <person name="Tunlid A."/>
            <person name="Henrissat B."/>
            <person name="Grigoriev I.V."/>
            <person name="Hibbett D.S."/>
            <person name="Martin F."/>
            <person name="Nordberg H.P."/>
            <person name="Cantor M.N."/>
            <person name="Hua S.X."/>
        </authorList>
    </citation>
    <scope>NUCLEOTIDE SEQUENCE [LARGE SCALE GENOMIC DNA]</scope>
    <source>
        <strain evidence="1 2">LaAM-08-1</strain>
    </source>
</reference>
<dbReference type="AlphaFoldDB" id="A0A0C9XST9"/>
<name>A0A0C9XST9_9AGAR</name>
<keyword evidence="2" id="KW-1185">Reference proteome</keyword>
<reference evidence="2" key="2">
    <citation type="submission" date="2015-01" db="EMBL/GenBank/DDBJ databases">
        <title>Evolutionary Origins and Diversification of the Mycorrhizal Mutualists.</title>
        <authorList>
            <consortium name="DOE Joint Genome Institute"/>
            <consortium name="Mycorrhizal Genomics Consortium"/>
            <person name="Kohler A."/>
            <person name="Kuo A."/>
            <person name="Nagy L.G."/>
            <person name="Floudas D."/>
            <person name="Copeland A."/>
            <person name="Barry K.W."/>
            <person name="Cichocki N."/>
            <person name="Veneault-Fourrey C."/>
            <person name="LaButti K."/>
            <person name="Lindquist E.A."/>
            <person name="Lipzen A."/>
            <person name="Lundell T."/>
            <person name="Morin E."/>
            <person name="Murat C."/>
            <person name="Riley R."/>
            <person name="Ohm R."/>
            <person name="Sun H."/>
            <person name="Tunlid A."/>
            <person name="Henrissat B."/>
            <person name="Grigoriev I.V."/>
            <person name="Hibbett D.S."/>
            <person name="Martin F."/>
        </authorList>
    </citation>
    <scope>NUCLEOTIDE SEQUENCE [LARGE SCALE GENOMIC DNA]</scope>
    <source>
        <strain evidence="2">LaAM-08-1</strain>
    </source>
</reference>
<evidence type="ECO:0000313" key="2">
    <source>
        <dbReference type="Proteomes" id="UP000054477"/>
    </source>
</evidence>
<gene>
    <name evidence="1" type="ORF">K443DRAFT_595377</name>
</gene>
<proteinExistence type="predicted"/>